<evidence type="ECO:0000313" key="1">
    <source>
        <dbReference type="EMBL" id="RBP41230.1"/>
    </source>
</evidence>
<dbReference type="AlphaFoldDB" id="A0A366HGN6"/>
<accession>A0A366HGN6</accession>
<comment type="caution">
    <text evidence="1">The sequence shown here is derived from an EMBL/GenBank/DDBJ whole genome shotgun (WGS) entry which is preliminary data.</text>
</comment>
<reference evidence="1 2" key="1">
    <citation type="submission" date="2018-06" db="EMBL/GenBank/DDBJ databases">
        <title>Genomic Encyclopedia of Type Strains, Phase IV (KMG-IV): sequencing the most valuable type-strain genomes for metagenomic binning, comparative biology and taxonomic classification.</title>
        <authorList>
            <person name="Goeker M."/>
        </authorList>
    </citation>
    <scope>NUCLEOTIDE SEQUENCE [LARGE SCALE GENOMIC DNA]</scope>
    <source>
        <strain evidence="1 2">DSM 25532</strain>
    </source>
</reference>
<dbReference type="InterPro" id="IPR013325">
    <property type="entry name" value="RNA_pol_sigma_r2"/>
</dbReference>
<dbReference type="SUPFAM" id="SSF88946">
    <property type="entry name" value="Sigma2 domain of RNA polymerase sigma factors"/>
    <property type="match status" value="1"/>
</dbReference>
<evidence type="ECO:0000313" key="2">
    <source>
        <dbReference type="Proteomes" id="UP000253426"/>
    </source>
</evidence>
<sequence length="279" mass="32137">MHKPSKKLQMNDEIRTRPTLLSRLRTNTDDKAWLRFYEMYEGVILSMSRMWGLSEATSRDVLQEVMLAVNRMSKTFTYDRENRVFIANPDGLDGTKGKKHGGFRQWLFVVTKRAIWKHRYNAQREREVLFSDLSNDSADGGRDLIEQIKDDDASPDTIVDEESERNYTMALFEQAIRLLPQCTKRSHPRKLALFLALKLPQVFETTLASSSSPLPAEHMMEIKALARLPRDGAGCLTKPAIMTHYKMSSNHVDKEVKFIKDKLAEIFADLRAGRDPRDS</sequence>
<dbReference type="GO" id="GO:0003700">
    <property type="term" value="F:DNA-binding transcription factor activity"/>
    <property type="evidence" value="ECO:0007669"/>
    <property type="project" value="InterPro"/>
</dbReference>
<protein>
    <submittedName>
        <fullName evidence="1">Uncharacterized protein</fullName>
    </submittedName>
</protein>
<keyword evidence="2" id="KW-1185">Reference proteome</keyword>
<proteinExistence type="predicted"/>
<dbReference type="Proteomes" id="UP000253426">
    <property type="component" value="Unassembled WGS sequence"/>
</dbReference>
<organism evidence="1 2">
    <name type="scientific">Roseimicrobium gellanilyticum</name>
    <dbReference type="NCBI Taxonomy" id="748857"/>
    <lineage>
        <taxon>Bacteria</taxon>
        <taxon>Pseudomonadati</taxon>
        <taxon>Verrucomicrobiota</taxon>
        <taxon>Verrucomicrobiia</taxon>
        <taxon>Verrucomicrobiales</taxon>
        <taxon>Verrucomicrobiaceae</taxon>
        <taxon>Roseimicrobium</taxon>
    </lineage>
</organism>
<dbReference type="Gene3D" id="1.10.1740.10">
    <property type="match status" value="1"/>
</dbReference>
<dbReference type="EMBL" id="QNRR01000007">
    <property type="protein sequence ID" value="RBP41230.1"/>
    <property type="molecule type" value="Genomic_DNA"/>
</dbReference>
<name>A0A366HGN6_9BACT</name>
<gene>
    <name evidence="1" type="ORF">DES53_10761</name>
</gene>
<dbReference type="GO" id="GO:0006352">
    <property type="term" value="P:DNA-templated transcription initiation"/>
    <property type="evidence" value="ECO:0007669"/>
    <property type="project" value="InterPro"/>
</dbReference>
<dbReference type="RefSeq" id="WP_170157222.1">
    <property type="nucleotide sequence ID" value="NZ_QNRR01000007.1"/>
</dbReference>